<protein>
    <submittedName>
        <fullName evidence="1">Uncharacterized protein</fullName>
    </submittedName>
</protein>
<dbReference type="AlphaFoldDB" id="A0A9D3Z3Y8"/>
<accession>A0A9D3Z3Y8</accession>
<sequence length="89" mass="9205">MRATRSGGRVDKCYCNLGKNSVYVGVKALTDPEDPLLSGSGGAYRGNNGVSNGAFLKLIRGDTGQLVECSDASSVESYSSLSGVLIKAD</sequence>
<keyword evidence="2" id="KW-1185">Reference proteome</keyword>
<proteinExistence type="predicted"/>
<gene>
    <name evidence="1" type="ORF">DPMN_069203</name>
</gene>
<evidence type="ECO:0000313" key="1">
    <source>
        <dbReference type="EMBL" id="KAH3709739.1"/>
    </source>
</evidence>
<dbReference type="Proteomes" id="UP000828390">
    <property type="component" value="Unassembled WGS sequence"/>
</dbReference>
<organism evidence="1 2">
    <name type="scientific">Dreissena polymorpha</name>
    <name type="common">Zebra mussel</name>
    <name type="synonym">Mytilus polymorpha</name>
    <dbReference type="NCBI Taxonomy" id="45954"/>
    <lineage>
        <taxon>Eukaryota</taxon>
        <taxon>Metazoa</taxon>
        <taxon>Spiralia</taxon>
        <taxon>Lophotrochozoa</taxon>
        <taxon>Mollusca</taxon>
        <taxon>Bivalvia</taxon>
        <taxon>Autobranchia</taxon>
        <taxon>Heteroconchia</taxon>
        <taxon>Euheterodonta</taxon>
        <taxon>Imparidentia</taxon>
        <taxon>Neoheterodontei</taxon>
        <taxon>Myida</taxon>
        <taxon>Dreissenoidea</taxon>
        <taxon>Dreissenidae</taxon>
        <taxon>Dreissena</taxon>
    </lineage>
</organism>
<reference evidence="1" key="2">
    <citation type="submission" date="2020-11" db="EMBL/GenBank/DDBJ databases">
        <authorList>
            <person name="McCartney M.A."/>
            <person name="Auch B."/>
            <person name="Kono T."/>
            <person name="Mallez S."/>
            <person name="Becker A."/>
            <person name="Gohl D.M."/>
            <person name="Silverstein K.A.T."/>
            <person name="Koren S."/>
            <person name="Bechman K.B."/>
            <person name="Herman A."/>
            <person name="Abrahante J.E."/>
            <person name="Garbe J."/>
        </authorList>
    </citation>
    <scope>NUCLEOTIDE SEQUENCE</scope>
    <source>
        <strain evidence="1">Duluth1</strain>
        <tissue evidence="1">Whole animal</tissue>
    </source>
</reference>
<dbReference type="EMBL" id="JAIWYP010000014">
    <property type="protein sequence ID" value="KAH3709739.1"/>
    <property type="molecule type" value="Genomic_DNA"/>
</dbReference>
<evidence type="ECO:0000313" key="2">
    <source>
        <dbReference type="Proteomes" id="UP000828390"/>
    </source>
</evidence>
<comment type="caution">
    <text evidence="1">The sequence shown here is derived from an EMBL/GenBank/DDBJ whole genome shotgun (WGS) entry which is preliminary data.</text>
</comment>
<reference evidence="1" key="1">
    <citation type="journal article" date="2019" name="bioRxiv">
        <title>The Genome of the Zebra Mussel, Dreissena polymorpha: A Resource for Invasive Species Research.</title>
        <authorList>
            <person name="McCartney M.A."/>
            <person name="Auch B."/>
            <person name="Kono T."/>
            <person name="Mallez S."/>
            <person name="Zhang Y."/>
            <person name="Obille A."/>
            <person name="Becker A."/>
            <person name="Abrahante J.E."/>
            <person name="Garbe J."/>
            <person name="Badalamenti J.P."/>
            <person name="Herman A."/>
            <person name="Mangelson H."/>
            <person name="Liachko I."/>
            <person name="Sullivan S."/>
            <person name="Sone E.D."/>
            <person name="Koren S."/>
            <person name="Silverstein K.A.T."/>
            <person name="Beckman K.B."/>
            <person name="Gohl D.M."/>
        </authorList>
    </citation>
    <scope>NUCLEOTIDE SEQUENCE</scope>
    <source>
        <strain evidence="1">Duluth1</strain>
        <tissue evidence="1">Whole animal</tissue>
    </source>
</reference>
<name>A0A9D3Z3Y8_DREPO</name>